<dbReference type="AlphaFoldDB" id="A0A024RZR7"/>
<protein>
    <submittedName>
        <fullName evidence="1">Uncharacterized protein</fullName>
    </submittedName>
</protein>
<name>A0A024RZR7_HYPJR</name>
<dbReference type="Proteomes" id="UP000024376">
    <property type="component" value="Unassembled WGS sequence"/>
</dbReference>
<dbReference type="HOGENOM" id="CLU_2028382_0_0_1"/>
<proteinExistence type="predicted"/>
<accession>A0A024RZR7</accession>
<evidence type="ECO:0000313" key="1">
    <source>
        <dbReference type="EMBL" id="ETR98598.1"/>
    </source>
</evidence>
<dbReference type="KEGG" id="trr:M419DRAFT_88281"/>
<gene>
    <name evidence="1" type="ORF">M419DRAFT_88281</name>
</gene>
<sequence length="122" mass="13533">MCFIIVTRCPVCYGTIQCNVVSCKKVLVAHQTCGDRHQGPDNISDVMCKHCYQKTQVEVPEPTLKDKAKYYARKLNPSGGSSSKVRPYTATPVPLLDDRVVQELSEIANKKRRSSHGPTPGQ</sequence>
<dbReference type="EMBL" id="KI911161">
    <property type="protein sequence ID" value="ETR98598.1"/>
    <property type="molecule type" value="Genomic_DNA"/>
</dbReference>
<organism evidence="1 2">
    <name type="scientific">Hypocrea jecorina (strain ATCC 56765 / BCRC 32924 / NRRL 11460 / Rut C-30)</name>
    <name type="common">Trichoderma reesei</name>
    <dbReference type="NCBI Taxonomy" id="1344414"/>
    <lineage>
        <taxon>Eukaryota</taxon>
        <taxon>Fungi</taxon>
        <taxon>Dikarya</taxon>
        <taxon>Ascomycota</taxon>
        <taxon>Pezizomycotina</taxon>
        <taxon>Sordariomycetes</taxon>
        <taxon>Hypocreomycetidae</taxon>
        <taxon>Hypocreales</taxon>
        <taxon>Hypocreaceae</taxon>
        <taxon>Trichoderma</taxon>
    </lineage>
</organism>
<reference evidence="2" key="1">
    <citation type="journal article" date="2013" name="Ind. Biotechnol.">
        <title>Comparative genomics analysis of Trichoderma reesei strains.</title>
        <authorList>
            <person name="Koike H."/>
            <person name="Aerts A."/>
            <person name="LaButti K."/>
            <person name="Grigoriev I.V."/>
            <person name="Baker S.E."/>
        </authorList>
    </citation>
    <scope>NUCLEOTIDE SEQUENCE [LARGE SCALE GENOMIC DNA]</scope>
    <source>
        <strain evidence="2">ATCC 56765 / BCRC 32924 / NRRL 11460 / Rut C-30</strain>
    </source>
</reference>
<dbReference type="OrthoDB" id="4882922at2759"/>
<evidence type="ECO:0000313" key="2">
    <source>
        <dbReference type="Proteomes" id="UP000024376"/>
    </source>
</evidence>